<keyword evidence="3" id="KW-1185">Reference proteome</keyword>
<name>A0A9Q8LB48_PASFU</name>
<feature type="region of interest" description="Disordered" evidence="1">
    <location>
        <begin position="1"/>
        <end position="90"/>
    </location>
</feature>
<dbReference type="GeneID" id="71983255"/>
<dbReference type="KEGG" id="ffu:CLAFUR5_03377"/>
<gene>
    <name evidence="2" type="ORF">CLAFUR5_03377</name>
</gene>
<sequence>MVTTTTDDNPDADMDMDMEKEDNTSIHSETEKEKDTRPQSRSISTLSAVSLNVHNNGNLTTPRSTRRDSDGSRSPEFLPPRLRLPPQQKR</sequence>
<accession>A0A9Q8LB48</accession>
<reference evidence="2" key="1">
    <citation type="submission" date="2021-12" db="EMBL/GenBank/DDBJ databases">
        <authorList>
            <person name="Zaccaron A."/>
            <person name="Stergiopoulos I."/>
        </authorList>
    </citation>
    <scope>NUCLEOTIDE SEQUENCE</scope>
    <source>
        <strain evidence="2">Race5_Kim</strain>
    </source>
</reference>
<feature type="compositionally biased region" description="Low complexity" evidence="1">
    <location>
        <begin position="74"/>
        <end position="90"/>
    </location>
</feature>
<dbReference type="RefSeq" id="XP_047758548.1">
    <property type="nucleotide sequence ID" value="XM_047902525.1"/>
</dbReference>
<dbReference type="Proteomes" id="UP000756132">
    <property type="component" value="Chromosome 2"/>
</dbReference>
<feature type="compositionally biased region" description="Acidic residues" evidence="1">
    <location>
        <begin position="8"/>
        <end position="20"/>
    </location>
</feature>
<organism evidence="2 3">
    <name type="scientific">Passalora fulva</name>
    <name type="common">Tomato leaf mold</name>
    <name type="synonym">Cladosporium fulvum</name>
    <dbReference type="NCBI Taxonomy" id="5499"/>
    <lineage>
        <taxon>Eukaryota</taxon>
        <taxon>Fungi</taxon>
        <taxon>Dikarya</taxon>
        <taxon>Ascomycota</taxon>
        <taxon>Pezizomycotina</taxon>
        <taxon>Dothideomycetes</taxon>
        <taxon>Dothideomycetidae</taxon>
        <taxon>Mycosphaerellales</taxon>
        <taxon>Mycosphaerellaceae</taxon>
        <taxon>Fulvia</taxon>
    </lineage>
</organism>
<reference evidence="2" key="2">
    <citation type="journal article" date="2022" name="Microb. Genom.">
        <title>A chromosome-scale genome assembly of the tomato pathogen Cladosporium fulvum reveals a compartmentalized genome architecture and the presence of a dispensable chromosome.</title>
        <authorList>
            <person name="Zaccaron A.Z."/>
            <person name="Chen L.H."/>
            <person name="Samaras A."/>
            <person name="Stergiopoulos I."/>
        </authorList>
    </citation>
    <scope>NUCLEOTIDE SEQUENCE</scope>
    <source>
        <strain evidence="2">Race5_Kim</strain>
    </source>
</reference>
<dbReference type="AlphaFoldDB" id="A0A9Q8LB48"/>
<protein>
    <submittedName>
        <fullName evidence="2">Uncharacterized protein</fullName>
    </submittedName>
</protein>
<evidence type="ECO:0000313" key="2">
    <source>
        <dbReference type="EMBL" id="UJO14182.1"/>
    </source>
</evidence>
<evidence type="ECO:0000256" key="1">
    <source>
        <dbReference type="SAM" id="MobiDB-lite"/>
    </source>
</evidence>
<evidence type="ECO:0000313" key="3">
    <source>
        <dbReference type="Proteomes" id="UP000756132"/>
    </source>
</evidence>
<proteinExistence type="predicted"/>
<feature type="compositionally biased region" description="Polar residues" evidence="1">
    <location>
        <begin position="39"/>
        <end position="59"/>
    </location>
</feature>
<dbReference type="EMBL" id="CP090164">
    <property type="protein sequence ID" value="UJO14182.1"/>
    <property type="molecule type" value="Genomic_DNA"/>
</dbReference>
<feature type="compositionally biased region" description="Basic and acidic residues" evidence="1">
    <location>
        <begin position="21"/>
        <end position="38"/>
    </location>
</feature>